<dbReference type="InterPro" id="IPR029039">
    <property type="entry name" value="Flavoprotein-like_sf"/>
</dbReference>
<sequence>MTQRKAGPQMEKKNMLVLFGSPRPHGATARLLQTFLQKIDPEAVRVTTFDAYRGNYHPCTACGYCQTREACVFHDLDEFDRELRAADYLVIAAPVYHMSFPAPCKAVMDRWQRYFEARFAMGIRPPIEKPKTAAFLTVYGSSNPEGAHMMTRQLELAFTVMNTKLEHVVEWPHTDQTGTAEIPPEVMEKAHQAALAMMEKT</sequence>
<evidence type="ECO:0000313" key="4">
    <source>
        <dbReference type="EMBL" id="MBE6834086.1"/>
    </source>
</evidence>
<dbReference type="InterPro" id="IPR005025">
    <property type="entry name" value="FMN_Rdtase-like_dom"/>
</dbReference>
<accession>A0A928KWC7</accession>
<dbReference type="Proteomes" id="UP000754750">
    <property type="component" value="Unassembled WGS sequence"/>
</dbReference>
<organism evidence="4 5">
    <name type="scientific">Faecalispora sporosphaeroides</name>
    <dbReference type="NCBI Taxonomy" id="1549"/>
    <lineage>
        <taxon>Bacteria</taxon>
        <taxon>Bacillati</taxon>
        <taxon>Bacillota</taxon>
        <taxon>Clostridia</taxon>
        <taxon>Eubacteriales</taxon>
        <taxon>Oscillospiraceae</taxon>
        <taxon>Faecalispora</taxon>
    </lineage>
</organism>
<keyword evidence="1" id="KW-0285">Flavoprotein</keyword>
<dbReference type="PANTHER" id="PTHR43278">
    <property type="entry name" value="NAD(P)H-DEPENDENT FMN-CONTAINING OXIDOREDUCTASE YWQN-RELATED"/>
    <property type="match status" value="1"/>
</dbReference>
<gene>
    <name evidence="4" type="ORF">E7512_11025</name>
</gene>
<comment type="caution">
    <text evidence="4">The sequence shown here is derived from an EMBL/GenBank/DDBJ whole genome shotgun (WGS) entry which is preliminary data.</text>
</comment>
<dbReference type="AlphaFoldDB" id="A0A928KWC7"/>
<reference evidence="4" key="1">
    <citation type="submission" date="2019-04" db="EMBL/GenBank/DDBJ databases">
        <title>Evolution of Biomass-Degrading Anaerobic Consortia Revealed by Metagenomics.</title>
        <authorList>
            <person name="Peng X."/>
        </authorList>
    </citation>
    <scope>NUCLEOTIDE SEQUENCE</scope>
    <source>
        <strain evidence="4">SIG551</strain>
    </source>
</reference>
<name>A0A928KWC7_9FIRM</name>
<evidence type="ECO:0000256" key="2">
    <source>
        <dbReference type="ARBA" id="ARBA00022643"/>
    </source>
</evidence>
<dbReference type="Gene3D" id="3.40.50.360">
    <property type="match status" value="1"/>
</dbReference>
<keyword evidence="2" id="KW-0288">FMN</keyword>
<evidence type="ECO:0000259" key="3">
    <source>
        <dbReference type="Pfam" id="PF03358"/>
    </source>
</evidence>
<proteinExistence type="predicted"/>
<dbReference type="PANTHER" id="PTHR43278:SF4">
    <property type="entry name" value="NAD(P)H-DEPENDENT FMN-CONTAINING OXIDOREDUCTASE YWQN-RELATED"/>
    <property type="match status" value="1"/>
</dbReference>
<dbReference type="InterPro" id="IPR051796">
    <property type="entry name" value="ISF_SsuE-like"/>
</dbReference>
<protein>
    <submittedName>
        <fullName evidence="4">Flavodoxin family protein</fullName>
    </submittedName>
</protein>
<dbReference type="EMBL" id="SVNY01000005">
    <property type="protein sequence ID" value="MBE6834086.1"/>
    <property type="molecule type" value="Genomic_DNA"/>
</dbReference>
<evidence type="ECO:0000256" key="1">
    <source>
        <dbReference type="ARBA" id="ARBA00022630"/>
    </source>
</evidence>
<dbReference type="Pfam" id="PF03358">
    <property type="entry name" value="FMN_red"/>
    <property type="match status" value="1"/>
</dbReference>
<feature type="domain" description="NADPH-dependent FMN reductase-like" evidence="3">
    <location>
        <begin position="15"/>
        <end position="153"/>
    </location>
</feature>
<dbReference type="GO" id="GO:0016491">
    <property type="term" value="F:oxidoreductase activity"/>
    <property type="evidence" value="ECO:0007669"/>
    <property type="project" value="InterPro"/>
</dbReference>
<evidence type="ECO:0000313" key="5">
    <source>
        <dbReference type="Proteomes" id="UP000754750"/>
    </source>
</evidence>
<dbReference type="SUPFAM" id="SSF52218">
    <property type="entry name" value="Flavoproteins"/>
    <property type="match status" value="1"/>
</dbReference>